<evidence type="ECO:0000256" key="1">
    <source>
        <dbReference type="ARBA" id="ARBA00009219"/>
    </source>
</evidence>
<dbReference type="PANTHER" id="PTHR43245">
    <property type="entry name" value="BIFUNCTIONAL POLYMYXIN RESISTANCE PROTEIN ARNA"/>
    <property type="match status" value="1"/>
</dbReference>
<evidence type="ECO:0000313" key="4">
    <source>
        <dbReference type="EMBL" id="GJE98311.1"/>
    </source>
</evidence>
<protein>
    <submittedName>
        <fullName evidence="4">3-beta hydroxysteroid dehydrogenase/isomerase</fullName>
    </submittedName>
</protein>
<keyword evidence="2" id="KW-0560">Oxidoreductase</keyword>
<gene>
    <name evidence="4" type="ORF">PsYK624_145380</name>
</gene>
<comment type="similarity">
    <text evidence="1">Belongs to the 3-beta-HSD family.</text>
</comment>
<accession>A0A9P3GP66</accession>
<dbReference type="SUPFAM" id="SSF51735">
    <property type="entry name" value="NAD(P)-binding Rossmann-fold domains"/>
    <property type="match status" value="2"/>
</dbReference>
<comment type="caution">
    <text evidence="4">The sequence shown here is derived from an EMBL/GenBank/DDBJ whole genome shotgun (WGS) entry which is preliminary data.</text>
</comment>
<dbReference type="InterPro" id="IPR002225">
    <property type="entry name" value="3Beta_OHSteriod_DH/Estase"/>
</dbReference>
<dbReference type="InterPro" id="IPR036291">
    <property type="entry name" value="NAD(P)-bd_dom_sf"/>
</dbReference>
<dbReference type="Proteomes" id="UP000703269">
    <property type="component" value="Unassembled WGS sequence"/>
</dbReference>
<name>A0A9P3GP66_9APHY</name>
<keyword evidence="5" id="KW-1185">Reference proteome</keyword>
<evidence type="ECO:0000313" key="5">
    <source>
        <dbReference type="Proteomes" id="UP000703269"/>
    </source>
</evidence>
<feature type="domain" description="3-beta hydroxysteroid dehydrogenase/isomerase" evidence="3">
    <location>
        <begin position="13"/>
        <end position="228"/>
    </location>
</feature>
<dbReference type="InterPro" id="IPR050177">
    <property type="entry name" value="Lipid_A_modif_metabolic_enz"/>
</dbReference>
<sequence length="440" mass="48971">MSTHTDKPRDVYIVFGGSGFVGRHIVEQLMARGDAVSVFDIVQKYHDTPFYTGDITEEEQVADALRKSGATCIMHTVSPPHGMQDPALYWRVNVDGTRTIINAAHALGVRKLVFTSSAGLVFNGGDLINVDERAAPPEKAMDAYNESKAKAEELVLAANGVKGLLTVSLRPAGIFGPGDRQGTAGFYDVWKRGQTHWQIGDNTNLFDWTYVGNVAHAHLLAADKLDKEPVVDLSNPAQVVEIASTYLPPVTLTTGSHKIPTSEARPLGPYVEPPQNAEQIEANWNNPDYKAPQPRQIRRSRFDQFSESSLTNATTSPYQVAGQAFFITNGEPVYFWDYARSICYRFDKHYGTEKYKKKTIVMSNTVGLILAHAAEWWGWLSGKQPAFTVYRVKLVCKHKWHNIEKARRVLGYEPIVDLDTGMQRTVDAYVQWVDANPGKA</sequence>
<evidence type="ECO:0000256" key="2">
    <source>
        <dbReference type="ARBA" id="ARBA00023002"/>
    </source>
</evidence>
<dbReference type="PANTHER" id="PTHR43245:SF51">
    <property type="entry name" value="SHORT CHAIN DEHYDROGENASE_REDUCTASE FAMILY 42E, MEMBER 2"/>
    <property type="match status" value="1"/>
</dbReference>
<proteinExistence type="inferred from homology"/>
<dbReference type="OrthoDB" id="10058185at2759"/>
<organism evidence="4 5">
    <name type="scientific">Phanerochaete sordida</name>
    <dbReference type="NCBI Taxonomy" id="48140"/>
    <lineage>
        <taxon>Eukaryota</taxon>
        <taxon>Fungi</taxon>
        <taxon>Dikarya</taxon>
        <taxon>Basidiomycota</taxon>
        <taxon>Agaricomycotina</taxon>
        <taxon>Agaricomycetes</taxon>
        <taxon>Polyporales</taxon>
        <taxon>Phanerochaetaceae</taxon>
        <taxon>Phanerochaete</taxon>
    </lineage>
</organism>
<dbReference type="GO" id="GO:0006694">
    <property type="term" value="P:steroid biosynthetic process"/>
    <property type="evidence" value="ECO:0007669"/>
    <property type="project" value="InterPro"/>
</dbReference>
<dbReference type="EMBL" id="BPQB01000085">
    <property type="protein sequence ID" value="GJE98311.1"/>
    <property type="molecule type" value="Genomic_DNA"/>
</dbReference>
<reference evidence="4 5" key="1">
    <citation type="submission" date="2021-08" db="EMBL/GenBank/DDBJ databases">
        <title>Draft Genome Sequence of Phanerochaete sordida strain YK-624.</title>
        <authorList>
            <person name="Mori T."/>
            <person name="Dohra H."/>
            <person name="Suzuki T."/>
            <person name="Kawagishi H."/>
            <person name="Hirai H."/>
        </authorList>
    </citation>
    <scope>NUCLEOTIDE SEQUENCE [LARGE SCALE GENOMIC DNA]</scope>
    <source>
        <strain evidence="4 5">YK-624</strain>
    </source>
</reference>
<dbReference type="AlphaFoldDB" id="A0A9P3GP66"/>
<dbReference type="GO" id="GO:0016616">
    <property type="term" value="F:oxidoreductase activity, acting on the CH-OH group of donors, NAD or NADP as acceptor"/>
    <property type="evidence" value="ECO:0007669"/>
    <property type="project" value="InterPro"/>
</dbReference>
<dbReference type="Pfam" id="PF01073">
    <property type="entry name" value="3Beta_HSD"/>
    <property type="match status" value="1"/>
</dbReference>
<evidence type="ECO:0000259" key="3">
    <source>
        <dbReference type="Pfam" id="PF01073"/>
    </source>
</evidence>
<dbReference type="Gene3D" id="3.40.50.720">
    <property type="entry name" value="NAD(P)-binding Rossmann-like Domain"/>
    <property type="match status" value="2"/>
</dbReference>